<dbReference type="AlphaFoldDB" id="A0ABD0KZL4"/>
<accession>A0ABD0KZL4</accession>
<comment type="caution">
    <text evidence="1">The sequence shown here is derived from an EMBL/GenBank/DDBJ whole genome shotgun (WGS) entry which is preliminary data.</text>
</comment>
<name>A0ABD0KZL4_9CAEN</name>
<evidence type="ECO:0000313" key="2">
    <source>
        <dbReference type="Proteomes" id="UP001519460"/>
    </source>
</evidence>
<protein>
    <submittedName>
        <fullName evidence="1">Uncharacterized protein</fullName>
    </submittedName>
</protein>
<dbReference type="Proteomes" id="UP001519460">
    <property type="component" value="Unassembled WGS sequence"/>
</dbReference>
<dbReference type="EMBL" id="JACVVK020000100">
    <property type="protein sequence ID" value="KAK7492686.1"/>
    <property type="molecule type" value="Genomic_DNA"/>
</dbReference>
<sequence>MPSHAPSTQMAAQARNLIGGKCLTKNGIATVTGARERTLISGRKRLLPFGSDSTHVCLASLQVCNFPHKRAVALSISSAQKSSQYRRLV</sequence>
<organism evidence="1 2">
    <name type="scientific">Batillaria attramentaria</name>
    <dbReference type="NCBI Taxonomy" id="370345"/>
    <lineage>
        <taxon>Eukaryota</taxon>
        <taxon>Metazoa</taxon>
        <taxon>Spiralia</taxon>
        <taxon>Lophotrochozoa</taxon>
        <taxon>Mollusca</taxon>
        <taxon>Gastropoda</taxon>
        <taxon>Caenogastropoda</taxon>
        <taxon>Sorbeoconcha</taxon>
        <taxon>Cerithioidea</taxon>
        <taxon>Batillariidae</taxon>
        <taxon>Batillaria</taxon>
    </lineage>
</organism>
<keyword evidence="2" id="KW-1185">Reference proteome</keyword>
<reference evidence="1 2" key="1">
    <citation type="journal article" date="2023" name="Sci. Data">
        <title>Genome assembly of the Korean intertidal mud-creeper Batillaria attramentaria.</title>
        <authorList>
            <person name="Patra A.K."/>
            <person name="Ho P.T."/>
            <person name="Jun S."/>
            <person name="Lee S.J."/>
            <person name="Kim Y."/>
            <person name="Won Y.J."/>
        </authorList>
    </citation>
    <scope>NUCLEOTIDE SEQUENCE [LARGE SCALE GENOMIC DNA]</scope>
    <source>
        <strain evidence="1">Wonlab-2016</strain>
    </source>
</reference>
<proteinExistence type="predicted"/>
<evidence type="ECO:0000313" key="1">
    <source>
        <dbReference type="EMBL" id="KAK7492686.1"/>
    </source>
</evidence>
<gene>
    <name evidence="1" type="ORF">BaRGS_00015991</name>
</gene>